<dbReference type="PANTHER" id="PTHR43341:SF4">
    <property type="entry name" value="ARGININE PERMEASE CAN1-RELATED"/>
    <property type="match status" value="1"/>
</dbReference>
<evidence type="ECO:0000256" key="7">
    <source>
        <dbReference type="ARBA" id="ARBA00023136"/>
    </source>
</evidence>
<dbReference type="InterPro" id="IPR050524">
    <property type="entry name" value="APC_YAT"/>
</dbReference>
<evidence type="ECO:0000313" key="10">
    <source>
        <dbReference type="EMBL" id="TID30578.1"/>
    </source>
</evidence>
<protein>
    <recommendedName>
        <fullName evidence="9">Amino acid permease/ SLC12A domain-containing protein</fullName>
    </recommendedName>
</protein>
<comment type="caution">
    <text evidence="10">The sequence shown here is derived from an EMBL/GenBank/DDBJ whole genome shotgun (WGS) entry which is preliminary data.</text>
</comment>
<evidence type="ECO:0000256" key="2">
    <source>
        <dbReference type="ARBA" id="ARBA00006983"/>
    </source>
</evidence>
<accession>A0A4T0X556</accession>
<dbReference type="Pfam" id="PF00324">
    <property type="entry name" value="AA_permease"/>
    <property type="match status" value="1"/>
</dbReference>
<evidence type="ECO:0000313" key="11">
    <source>
        <dbReference type="Proteomes" id="UP000307173"/>
    </source>
</evidence>
<dbReference type="PANTHER" id="PTHR43341">
    <property type="entry name" value="AMINO ACID PERMEASE"/>
    <property type="match status" value="1"/>
</dbReference>
<feature type="domain" description="Amino acid permease/ SLC12A" evidence="9">
    <location>
        <begin position="63"/>
        <end position="286"/>
    </location>
</feature>
<evidence type="ECO:0000256" key="3">
    <source>
        <dbReference type="ARBA" id="ARBA00022448"/>
    </source>
</evidence>
<comment type="subcellular location">
    <subcellularLocation>
        <location evidence="1">Membrane</location>
        <topology evidence="1">Multi-pass membrane protein</topology>
    </subcellularLocation>
</comment>
<organism evidence="10 11">
    <name type="scientific">Pichia inconspicua</name>
    <dbReference type="NCBI Taxonomy" id="52247"/>
    <lineage>
        <taxon>Eukaryota</taxon>
        <taxon>Fungi</taxon>
        <taxon>Dikarya</taxon>
        <taxon>Ascomycota</taxon>
        <taxon>Saccharomycotina</taxon>
        <taxon>Pichiomycetes</taxon>
        <taxon>Pichiales</taxon>
        <taxon>Pichiaceae</taxon>
        <taxon>Pichia</taxon>
    </lineage>
</organism>
<reference evidence="10 11" key="1">
    <citation type="journal article" date="2019" name="Front. Genet.">
        <title>Whole-Genome Sequencing of the Opportunistic Yeast Pathogen Candida inconspicua Uncovers Its Hybrid Origin.</title>
        <authorList>
            <person name="Mixao V."/>
            <person name="Hansen A.P."/>
            <person name="Saus E."/>
            <person name="Boekhout T."/>
            <person name="Lass-Florl C."/>
            <person name="Gabaldon T."/>
        </authorList>
    </citation>
    <scope>NUCLEOTIDE SEQUENCE [LARGE SCALE GENOMIC DNA]</scope>
    <source>
        <strain evidence="10 11">CBS 180</strain>
    </source>
</reference>
<dbReference type="EMBL" id="SELW01000141">
    <property type="protein sequence ID" value="TID30578.1"/>
    <property type="molecule type" value="Genomic_DNA"/>
</dbReference>
<sequence length="286" mass="31609">MSLYNVQSFSNDFEITETGPHPVFSHKSEMSEKKHLDDNFDIETASVTEGSYREVKRGLKPRHVSMIAIGGTIGTGLFIGTSTPLHEAGPVNTLISYCFFGILAWSVTQSLGEMATHTPVSGSFCTFNTMYISKAAGFATNWCYWFTWAVTFAIELFSIGQVIKYWTDAVPNWAWILIFFFVLTGTNFIPVKYYGEVEFWIAFIKVIAIVGFLIYALCMVCGAGVTGPVGFRYWRNPGPWGAGAGLVQNTNTDRFLGWVSSFVNAAFTYQGVELTGITAGESANPR</sequence>
<keyword evidence="7 8" id="KW-0472">Membrane</keyword>
<evidence type="ECO:0000256" key="4">
    <source>
        <dbReference type="ARBA" id="ARBA00022692"/>
    </source>
</evidence>
<evidence type="ECO:0000256" key="5">
    <source>
        <dbReference type="ARBA" id="ARBA00022970"/>
    </source>
</evidence>
<keyword evidence="6 8" id="KW-1133">Transmembrane helix</keyword>
<proteinExistence type="inferred from homology"/>
<dbReference type="GO" id="GO:0015171">
    <property type="term" value="F:amino acid transmembrane transporter activity"/>
    <property type="evidence" value="ECO:0007669"/>
    <property type="project" value="TreeGrafter"/>
</dbReference>
<feature type="non-terminal residue" evidence="10">
    <location>
        <position position="286"/>
    </location>
</feature>
<feature type="transmembrane region" description="Helical" evidence="8">
    <location>
        <begin position="173"/>
        <end position="193"/>
    </location>
</feature>
<dbReference type="GO" id="GO:0016020">
    <property type="term" value="C:membrane"/>
    <property type="evidence" value="ECO:0007669"/>
    <property type="project" value="UniProtKB-SubCell"/>
</dbReference>
<feature type="transmembrane region" description="Helical" evidence="8">
    <location>
        <begin position="88"/>
        <end position="108"/>
    </location>
</feature>
<feature type="transmembrane region" description="Helical" evidence="8">
    <location>
        <begin position="63"/>
        <end position="82"/>
    </location>
</feature>
<keyword evidence="5" id="KW-0029">Amino-acid transport</keyword>
<keyword evidence="11" id="KW-1185">Reference proteome</keyword>
<keyword evidence="3" id="KW-0813">Transport</keyword>
<dbReference type="AlphaFoldDB" id="A0A4T0X556"/>
<keyword evidence="4 8" id="KW-0812">Transmembrane</keyword>
<comment type="similarity">
    <text evidence="2">Belongs to the amino acid-polyamine-organocation (APC) superfamily. YAT (TC 2.A.3.10) family.</text>
</comment>
<name>A0A4T0X556_9ASCO</name>
<dbReference type="STRING" id="52247.A0A4T0X556"/>
<feature type="transmembrane region" description="Helical" evidence="8">
    <location>
        <begin position="199"/>
        <end position="225"/>
    </location>
</feature>
<evidence type="ECO:0000256" key="6">
    <source>
        <dbReference type="ARBA" id="ARBA00022989"/>
    </source>
</evidence>
<dbReference type="InterPro" id="IPR004841">
    <property type="entry name" value="AA-permease/SLC12A_dom"/>
</dbReference>
<evidence type="ECO:0000259" key="9">
    <source>
        <dbReference type="Pfam" id="PF00324"/>
    </source>
</evidence>
<gene>
    <name evidence="10" type="ORF">CANINC_000933</name>
</gene>
<dbReference type="InterPro" id="IPR004840">
    <property type="entry name" value="Amino_acid_permease_CS"/>
</dbReference>
<dbReference type="PROSITE" id="PS00218">
    <property type="entry name" value="AMINO_ACID_PERMEASE_1"/>
    <property type="match status" value="1"/>
</dbReference>
<evidence type="ECO:0000256" key="1">
    <source>
        <dbReference type="ARBA" id="ARBA00004141"/>
    </source>
</evidence>
<dbReference type="OrthoDB" id="3900342at2759"/>
<dbReference type="Gene3D" id="1.20.1740.10">
    <property type="entry name" value="Amino acid/polyamine transporter I"/>
    <property type="match status" value="1"/>
</dbReference>
<dbReference type="Proteomes" id="UP000307173">
    <property type="component" value="Unassembled WGS sequence"/>
</dbReference>
<feature type="transmembrane region" description="Helical" evidence="8">
    <location>
        <begin position="145"/>
        <end position="166"/>
    </location>
</feature>
<evidence type="ECO:0000256" key="8">
    <source>
        <dbReference type="SAM" id="Phobius"/>
    </source>
</evidence>